<protein>
    <submittedName>
        <fullName evidence="4">Molybdate transport system ATP-binding protein</fullName>
    </submittedName>
</protein>
<dbReference type="PANTHER" id="PTHR43158">
    <property type="entry name" value="SKFA PEPTIDE EXPORT ATP-BINDING PROTEIN SKFE"/>
    <property type="match status" value="1"/>
</dbReference>
<dbReference type="Proteomes" id="UP000192333">
    <property type="component" value="Chromosome I"/>
</dbReference>
<proteinExistence type="predicted"/>
<dbReference type="SUPFAM" id="SSF52540">
    <property type="entry name" value="P-loop containing nucleoside triphosphate hydrolases"/>
    <property type="match status" value="2"/>
</dbReference>
<dbReference type="GO" id="GO:0005524">
    <property type="term" value="F:ATP binding"/>
    <property type="evidence" value="ECO:0007669"/>
    <property type="project" value="UniProtKB-KW"/>
</dbReference>
<keyword evidence="2 4" id="KW-0067">ATP-binding</keyword>
<dbReference type="InterPro" id="IPR003439">
    <property type="entry name" value="ABC_transporter-like_ATP-bd"/>
</dbReference>
<feature type="domain" description="ABC transporter" evidence="3">
    <location>
        <begin position="5"/>
        <end position="256"/>
    </location>
</feature>
<dbReference type="Pfam" id="PF00005">
    <property type="entry name" value="ABC_tran"/>
    <property type="match status" value="2"/>
</dbReference>
<keyword evidence="1" id="KW-0547">Nucleotide-binding</keyword>
<reference evidence="5" key="1">
    <citation type="submission" date="2017-04" db="EMBL/GenBank/DDBJ databases">
        <authorList>
            <person name="Varghese N."/>
            <person name="Submissions S."/>
        </authorList>
    </citation>
    <scope>NUCLEOTIDE SEQUENCE [LARGE SCALE GENOMIC DNA]</scope>
    <source>
        <strain evidence="5">DSM 16537</strain>
    </source>
</reference>
<evidence type="ECO:0000313" key="5">
    <source>
        <dbReference type="Proteomes" id="UP000192333"/>
    </source>
</evidence>
<dbReference type="PROSITE" id="PS50893">
    <property type="entry name" value="ABC_TRANSPORTER_2"/>
    <property type="match status" value="2"/>
</dbReference>
<name>A0A1W2HAX5_9BACT</name>
<evidence type="ECO:0000313" key="4">
    <source>
        <dbReference type="EMBL" id="SMD45944.1"/>
    </source>
</evidence>
<dbReference type="OrthoDB" id="9789994at2"/>
<dbReference type="InterPro" id="IPR003593">
    <property type="entry name" value="AAA+_ATPase"/>
</dbReference>
<feature type="domain" description="ABC transporter" evidence="3">
    <location>
        <begin position="277"/>
        <end position="498"/>
    </location>
</feature>
<evidence type="ECO:0000259" key="3">
    <source>
        <dbReference type="PROSITE" id="PS50893"/>
    </source>
</evidence>
<dbReference type="Gene3D" id="3.40.50.300">
    <property type="entry name" value="P-loop containing nucleotide triphosphate hydrolases"/>
    <property type="match status" value="2"/>
</dbReference>
<dbReference type="AlphaFoldDB" id="A0A1W2HAX5"/>
<gene>
    <name evidence="4" type="ORF">SAMN00777080_4617</name>
</gene>
<keyword evidence="5" id="KW-1185">Reference proteome</keyword>
<evidence type="ECO:0000256" key="2">
    <source>
        <dbReference type="ARBA" id="ARBA00022840"/>
    </source>
</evidence>
<dbReference type="STRING" id="758820.SAMN00777080_4617"/>
<accession>A0A1W2HAX5</accession>
<organism evidence="4 5">
    <name type="scientific">Aquiflexum balticum DSM 16537</name>
    <dbReference type="NCBI Taxonomy" id="758820"/>
    <lineage>
        <taxon>Bacteria</taxon>
        <taxon>Pseudomonadati</taxon>
        <taxon>Bacteroidota</taxon>
        <taxon>Cytophagia</taxon>
        <taxon>Cytophagales</taxon>
        <taxon>Cyclobacteriaceae</taxon>
        <taxon>Aquiflexum</taxon>
    </lineage>
</organism>
<dbReference type="InterPro" id="IPR027417">
    <property type="entry name" value="P-loop_NTPase"/>
</dbReference>
<sequence>MPCLIKIQNATIKQKGKTVFDQMEFDWKEGQHWAVIGESGVMMTAFLDTLLGRTMVTSGNVIRPFSEDYQKTKTLSGEINSFRDLISTVSQQYTFRNKSNLQNFYYQQRFNSMESEDTATVWNYLSEIEVKIPGYWNLKKVLDLMRLNDLKEKSLIKLSNGETRRLAIAAALMKNPKLLLMDQPMTGLDVQSRMDFGRVLQEIAYSGIHLMLTAHSDEIPESITHVAVLADQKVSKVIQVEELNGLELDTDSGNGFDHLLMGELLRDAKKTDFKKILEMENVCVRYGDKKILNNINWTVLPNSKWLLKGENGAGKSTLLSLILGENPQAYSNNFWLFDRKRGSGESIWDIKKNIGFVAPELSRFFPANQTCLKVVLSGLFDTMGLFKKVSPEQEKTALAWLKLFRLESTANLLLRQVSLENQRFVLLARALIKKPALLVLDEASQGMDELQRKLFRKTIDQVCHLMPISIIYVSHYEEDIPACVDKVLQLSQGEVKDIQ</sequence>
<dbReference type="PANTHER" id="PTHR43158:SF2">
    <property type="entry name" value="SKFA PEPTIDE EXPORT ATP-BINDING PROTEIN SKFE"/>
    <property type="match status" value="1"/>
</dbReference>
<dbReference type="EMBL" id="LT838813">
    <property type="protein sequence ID" value="SMD45944.1"/>
    <property type="molecule type" value="Genomic_DNA"/>
</dbReference>
<dbReference type="GO" id="GO:0016887">
    <property type="term" value="F:ATP hydrolysis activity"/>
    <property type="evidence" value="ECO:0007669"/>
    <property type="project" value="InterPro"/>
</dbReference>
<evidence type="ECO:0000256" key="1">
    <source>
        <dbReference type="ARBA" id="ARBA00022741"/>
    </source>
</evidence>
<dbReference type="SMART" id="SM00382">
    <property type="entry name" value="AAA"/>
    <property type="match status" value="2"/>
</dbReference>